<dbReference type="SMART" id="SM00387">
    <property type="entry name" value="HATPase_c"/>
    <property type="match status" value="1"/>
</dbReference>
<dbReference type="CDD" id="cd19410">
    <property type="entry name" value="HK9-like_sensor"/>
    <property type="match status" value="1"/>
</dbReference>
<dbReference type="Pfam" id="PF05227">
    <property type="entry name" value="CHASE3"/>
    <property type="match status" value="1"/>
</dbReference>
<evidence type="ECO:0000259" key="12">
    <source>
        <dbReference type="PROSITE" id="PS50110"/>
    </source>
</evidence>
<dbReference type="InterPro" id="IPR007891">
    <property type="entry name" value="CHASE3"/>
</dbReference>
<keyword evidence="10" id="KW-0812">Transmembrane</keyword>
<keyword evidence="3 9" id="KW-0597">Phosphoprotein</keyword>
<name>A0ABU3N4T6_9SPHN</name>
<evidence type="ECO:0000256" key="4">
    <source>
        <dbReference type="ARBA" id="ARBA00022679"/>
    </source>
</evidence>
<dbReference type="Gene3D" id="3.40.50.2300">
    <property type="match status" value="1"/>
</dbReference>
<dbReference type="EC" id="2.7.13.3" evidence="2"/>
<sequence length="626" mass="67392">MISKRLDVGRIALLSGLALICAAMAGTFFLFRAEQRASAAVVATLQVQERLNSLITRAQEALLGESGYLIAGDARFIARHREARQKLYSELAALARQVAEDPTQAAAARQLDRCWRTRLGYADERMALAGSGKLDEARRSLRLVLDRPVSDRCRAIVVAMKAEAARQFEARRAKASRNATLLSIWLLLCAGAVTAFALRSTLRALSTAHNASIARDQLLTANARLHEEAASREAAESQLRQLQKMESIGQLTGGIAHDFNNMLAIVIGSLDLARRRIETDVKRAHEHIDAAMSGAQRAAQLTSQLLAFGRRQPLAPTAFDASQLLRRVSELLRRTIGGKVDFQIDPASGLWPVHADVGQLESALVNLSLNARDAMADGGKLVVSTANIKLDRAYVATHPDVATGDYVRITVRDSGAGMPAEVRDRAFEPFFTTKPLGKGTGLGLSQVYGFVKQSGGHVAIESEPGKGTAVHLFLPRHKGALAAIEGWQAGPESRLTGARAGEIILVVEDEDKIRQLAVDALRELGYIVLQASGGEAALTLLETQPRVDLLLTDILMPGMPGTQLAEQVEAQRPEIKLLYMSGYPSDGIVSDGVVADGVALLSKPFTVAQLAAKVRQVLDEEPAVTA</sequence>
<accession>A0ABU3N4T6</accession>
<evidence type="ECO:0000256" key="10">
    <source>
        <dbReference type="SAM" id="Phobius"/>
    </source>
</evidence>
<evidence type="ECO:0000256" key="9">
    <source>
        <dbReference type="PROSITE-ProRule" id="PRU00169"/>
    </source>
</evidence>
<dbReference type="PANTHER" id="PTHR43065:SF46">
    <property type="entry name" value="C4-DICARBOXYLATE TRANSPORT SENSOR PROTEIN DCTB"/>
    <property type="match status" value="1"/>
</dbReference>
<dbReference type="Pfam" id="PF00072">
    <property type="entry name" value="Response_reg"/>
    <property type="match status" value="1"/>
</dbReference>
<dbReference type="InterPro" id="IPR011006">
    <property type="entry name" value="CheY-like_superfamily"/>
</dbReference>
<feature type="modified residue" description="4-aspartylphosphate" evidence="9">
    <location>
        <position position="553"/>
    </location>
</feature>
<dbReference type="PROSITE" id="PS50110">
    <property type="entry name" value="RESPONSE_REGULATORY"/>
    <property type="match status" value="1"/>
</dbReference>
<dbReference type="Pfam" id="PF02518">
    <property type="entry name" value="HATPase_c"/>
    <property type="match status" value="1"/>
</dbReference>
<reference evidence="13" key="1">
    <citation type="submission" date="2022-04" db="EMBL/GenBank/DDBJ databases">
        <title>Tomato heritable bacteria conferring resistance against bacterial wilt.</title>
        <authorList>
            <person name="Yin J."/>
        </authorList>
    </citation>
    <scope>NUCLEOTIDE SEQUENCE</scope>
    <source>
        <strain evidence="13">Cra20</strain>
    </source>
</reference>
<keyword evidence="10" id="KW-1133">Transmembrane helix</keyword>
<dbReference type="InterPro" id="IPR036890">
    <property type="entry name" value="HATPase_C_sf"/>
</dbReference>
<keyword evidence="7" id="KW-0067">ATP-binding</keyword>
<evidence type="ECO:0000259" key="11">
    <source>
        <dbReference type="PROSITE" id="PS50109"/>
    </source>
</evidence>
<dbReference type="InterPro" id="IPR001789">
    <property type="entry name" value="Sig_transdc_resp-reg_receiver"/>
</dbReference>
<dbReference type="InterPro" id="IPR005467">
    <property type="entry name" value="His_kinase_dom"/>
</dbReference>
<keyword evidence="4" id="KW-0808">Transferase</keyword>
<dbReference type="SUPFAM" id="SSF52172">
    <property type="entry name" value="CheY-like"/>
    <property type="match status" value="1"/>
</dbReference>
<evidence type="ECO:0000313" key="13">
    <source>
        <dbReference type="EMBL" id="MDT8759487.1"/>
    </source>
</evidence>
<dbReference type="SMART" id="SM00448">
    <property type="entry name" value="REC"/>
    <property type="match status" value="1"/>
</dbReference>
<dbReference type="InterPro" id="IPR003594">
    <property type="entry name" value="HATPase_dom"/>
</dbReference>
<organism evidence="13">
    <name type="scientific">Sphingomonas psychrotolerans</name>
    <dbReference type="NCBI Taxonomy" id="1327635"/>
    <lineage>
        <taxon>Bacteria</taxon>
        <taxon>Pseudomonadati</taxon>
        <taxon>Pseudomonadota</taxon>
        <taxon>Alphaproteobacteria</taxon>
        <taxon>Sphingomonadales</taxon>
        <taxon>Sphingomonadaceae</taxon>
        <taxon>Sphingomonas</taxon>
    </lineage>
</organism>
<feature type="domain" description="Histidine kinase" evidence="11">
    <location>
        <begin position="254"/>
        <end position="478"/>
    </location>
</feature>
<dbReference type="InterPro" id="IPR004358">
    <property type="entry name" value="Sig_transdc_His_kin-like_C"/>
</dbReference>
<evidence type="ECO:0000256" key="3">
    <source>
        <dbReference type="ARBA" id="ARBA00022553"/>
    </source>
</evidence>
<dbReference type="PANTHER" id="PTHR43065">
    <property type="entry name" value="SENSOR HISTIDINE KINASE"/>
    <property type="match status" value="1"/>
</dbReference>
<dbReference type="PRINTS" id="PR00344">
    <property type="entry name" value="BCTRLSENSOR"/>
</dbReference>
<keyword evidence="6" id="KW-0418">Kinase</keyword>
<feature type="domain" description="Response regulatory" evidence="12">
    <location>
        <begin position="503"/>
        <end position="618"/>
    </location>
</feature>
<keyword evidence="10" id="KW-0472">Membrane</keyword>
<feature type="transmembrane region" description="Helical" evidence="10">
    <location>
        <begin position="179"/>
        <end position="198"/>
    </location>
</feature>
<proteinExistence type="predicted"/>
<protein>
    <recommendedName>
        <fullName evidence="2">histidine kinase</fullName>
        <ecNumber evidence="2">2.7.13.3</ecNumber>
    </recommendedName>
</protein>
<evidence type="ECO:0000256" key="7">
    <source>
        <dbReference type="ARBA" id="ARBA00022840"/>
    </source>
</evidence>
<feature type="transmembrane region" description="Helical" evidence="10">
    <location>
        <begin position="12"/>
        <end position="31"/>
    </location>
</feature>
<dbReference type="SMART" id="SM00388">
    <property type="entry name" value="HisKA"/>
    <property type="match status" value="1"/>
</dbReference>
<dbReference type="InterPro" id="IPR036097">
    <property type="entry name" value="HisK_dim/P_sf"/>
</dbReference>
<dbReference type="PROSITE" id="PS50109">
    <property type="entry name" value="HIS_KIN"/>
    <property type="match status" value="1"/>
</dbReference>
<evidence type="ECO:0000256" key="5">
    <source>
        <dbReference type="ARBA" id="ARBA00022741"/>
    </source>
</evidence>
<evidence type="ECO:0000256" key="2">
    <source>
        <dbReference type="ARBA" id="ARBA00012438"/>
    </source>
</evidence>
<evidence type="ECO:0000256" key="6">
    <source>
        <dbReference type="ARBA" id="ARBA00022777"/>
    </source>
</evidence>
<comment type="caution">
    <text evidence="13">The sequence shown here is derived from an EMBL/GenBank/DDBJ whole genome shotgun (WGS) entry which is preliminary data.</text>
</comment>
<dbReference type="Gene3D" id="3.30.565.10">
    <property type="entry name" value="Histidine kinase-like ATPase, C-terminal domain"/>
    <property type="match status" value="1"/>
</dbReference>
<comment type="catalytic activity">
    <reaction evidence="1">
        <text>ATP + protein L-histidine = ADP + protein N-phospho-L-histidine.</text>
        <dbReference type="EC" id="2.7.13.3"/>
    </reaction>
</comment>
<dbReference type="SUPFAM" id="SSF55874">
    <property type="entry name" value="ATPase domain of HSP90 chaperone/DNA topoisomerase II/histidine kinase"/>
    <property type="match status" value="1"/>
</dbReference>
<dbReference type="SUPFAM" id="SSF47384">
    <property type="entry name" value="Homodimeric domain of signal transducing histidine kinase"/>
    <property type="match status" value="1"/>
</dbReference>
<keyword evidence="5" id="KW-0547">Nucleotide-binding</keyword>
<gene>
    <name evidence="13" type="ORF">MZO42_12345</name>
</gene>
<dbReference type="EMBL" id="JALMLT010000003">
    <property type="protein sequence ID" value="MDT8759487.1"/>
    <property type="molecule type" value="Genomic_DNA"/>
</dbReference>
<dbReference type="InterPro" id="IPR003661">
    <property type="entry name" value="HisK_dim/P_dom"/>
</dbReference>
<dbReference type="Gene3D" id="1.10.287.130">
    <property type="match status" value="1"/>
</dbReference>
<evidence type="ECO:0000256" key="8">
    <source>
        <dbReference type="ARBA" id="ARBA00023012"/>
    </source>
</evidence>
<evidence type="ECO:0000256" key="1">
    <source>
        <dbReference type="ARBA" id="ARBA00000085"/>
    </source>
</evidence>
<keyword evidence="8" id="KW-0902">Two-component regulatory system</keyword>